<gene>
    <name evidence="4" type="ORF">PMAA_083590</name>
</gene>
<name>B6QFX0_TALMQ</name>
<accession>B6QFX0</accession>
<dbReference type="Proteomes" id="UP000001294">
    <property type="component" value="Unassembled WGS sequence"/>
</dbReference>
<dbReference type="InterPro" id="IPR036291">
    <property type="entry name" value="NAD(P)-bd_dom_sf"/>
</dbReference>
<keyword evidence="1" id="KW-0521">NADP</keyword>
<dbReference type="GO" id="GO:0016491">
    <property type="term" value="F:oxidoreductase activity"/>
    <property type="evidence" value="ECO:0007669"/>
    <property type="project" value="UniProtKB-KW"/>
</dbReference>
<keyword evidence="5" id="KW-1185">Reference proteome</keyword>
<dbReference type="InterPro" id="IPR051609">
    <property type="entry name" value="NmrA/Isoflavone_reductase-like"/>
</dbReference>
<protein>
    <submittedName>
        <fullName evidence="4">Isoflavone reductase family protein</fullName>
    </submittedName>
</protein>
<evidence type="ECO:0000313" key="5">
    <source>
        <dbReference type="Proteomes" id="UP000001294"/>
    </source>
</evidence>
<dbReference type="PANTHER" id="PTHR47706">
    <property type="entry name" value="NMRA-LIKE FAMILY PROTEIN"/>
    <property type="match status" value="1"/>
</dbReference>
<dbReference type="OrthoDB" id="419598at2759"/>
<evidence type="ECO:0000256" key="1">
    <source>
        <dbReference type="ARBA" id="ARBA00022857"/>
    </source>
</evidence>
<proteinExistence type="predicted"/>
<sequence>MTMAPVRVLLIGATGETGRSIANGLLEAGGFEIYAFTRPASVAKPQLIELKKKGVIIRQGDLTAPLEELAEALKGIDIVVSCVGPSDQDIQMNIVTAAKAAGVKRFIPCAFITVCAPGGIMWLRDEKEKVYNHIKQLKLPYTIIDIGWWYQIATPRLPSGKIDYAMTTSNDELIGDGRTLSAFIDLRDIGKYVANIIVDPRTENKMVFAYNIVTSPADIFDTVEKLSGEKVERKYITEEEVYARVAAARASSETYPFEPTKFTPRFAAEYQLSWGIRGDNVPEYAKYLGYLDAKDLYPDFKSIAFEEYVQELLSGVATGVYTDRISRIY</sequence>
<dbReference type="InterPro" id="IPR008030">
    <property type="entry name" value="NmrA-like"/>
</dbReference>
<dbReference type="Pfam" id="PF05368">
    <property type="entry name" value="NmrA"/>
    <property type="match status" value="1"/>
</dbReference>
<keyword evidence="2" id="KW-0560">Oxidoreductase</keyword>
<dbReference type="InterPro" id="IPR045312">
    <property type="entry name" value="PCBER-like"/>
</dbReference>
<dbReference type="EMBL" id="DS995901">
    <property type="protein sequence ID" value="EEA24355.1"/>
    <property type="molecule type" value="Genomic_DNA"/>
</dbReference>
<dbReference type="VEuPathDB" id="FungiDB:PMAA_083590"/>
<evidence type="ECO:0000313" key="4">
    <source>
        <dbReference type="EMBL" id="EEA24355.1"/>
    </source>
</evidence>
<organism evidence="4 5">
    <name type="scientific">Talaromyces marneffei (strain ATCC 18224 / CBS 334.59 / QM 7333)</name>
    <name type="common">Penicillium marneffei</name>
    <dbReference type="NCBI Taxonomy" id="441960"/>
    <lineage>
        <taxon>Eukaryota</taxon>
        <taxon>Fungi</taxon>
        <taxon>Dikarya</taxon>
        <taxon>Ascomycota</taxon>
        <taxon>Pezizomycotina</taxon>
        <taxon>Eurotiomycetes</taxon>
        <taxon>Eurotiomycetidae</taxon>
        <taxon>Eurotiales</taxon>
        <taxon>Trichocomaceae</taxon>
        <taxon>Talaromyces</taxon>
        <taxon>Talaromyces sect. Talaromyces</taxon>
    </lineage>
</organism>
<dbReference type="PANTHER" id="PTHR47706:SF11">
    <property type="entry name" value="ISOFLAVONE REDUCTASE FAMILY PROTEIN (AFU_ORTHOLOGUE AFUA_1G12510)"/>
    <property type="match status" value="1"/>
</dbReference>
<dbReference type="AlphaFoldDB" id="B6QFX0"/>
<dbReference type="SUPFAM" id="SSF51735">
    <property type="entry name" value="NAD(P)-binding Rossmann-fold domains"/>
    <property type="match status" value="1"/>
</dbReference>
<dbReference type="HOGENOM" id="CLU_044876_6_0_1"/>
<dbReference type="PhylomeDB" id="B6QFX0"/>
<dbReference type="Gene3D" id="3.90.25.10">
    <property type="entry name" value="UDP-galactose 4-epimerase, domain 1"/>
    <property type="match status" value="1"/>
</dbReference>
<feature type="domain" description="NmrA-like" evidence="3">
    <location>
        <begin position="7"/>
        <end position="245"/>
    </location>
</feature>
<dbReference type="Gene3D" id="3.40.50.720">
    <property type="entry name" value="NAD(P)-binding Rossmann-like Domain"/>
    <property type="match status" value="1"/>
</dbReference>
<reference evidence="5" key="1">
    <citation type="journal article" date="2015" name="Genome Announc.">
        <title>Genome sequence of the AIDS-associated pathogen Penicillium marneffei (ATCC18224) and its near taxonomic relative Talaromyces stipitatus (ATCC10500).</title>
        <authorList>
            <person name="Nierman W.C."/>
            <person name="Fedorova-Abrams N.D."/>
            <person name="Andrianopoulos A."/>
        </authorList>
    </citation>
    <scope>NUCLEOTIDE SEQUENCE [LARGE SCALE GENOMIC DNA]</scope>
    <source>
        <strain evidence="5">ATCC 18224 / CBS 334.59 / QM 7333</strain>
    </source>
</reference>
<evidence type="ECO:0000259" key="3">
    <source>
        <dbReference type="Pfam" id="PF05368"/>
    </source>
</evidence>
<dbReference type="CDD" id="cd05259">
    <property type="entry name" value="PCBER_SDR_a"/>
    <property type="match status" value="1"/>
</dbReference>
<evidence type="ECO:0000256" key="2">
    <source>
        <dbReference type="ARBA" id="ARBA00023002"/>
    </source>
</evidence>